<dbReference type="Proteomes" id="UP000265643">
    <property type="component" value="Unassembled WGS sequence"/>
</dbReference>
<evidence type="ECO:0000256" key="10">
    <source>
        <dbReference type="RuleBase" id="RU362053"/>
    </source>
</evidence>
<keyword evidence="7 10" id="KW-0560">Oxidoreductase</keyword>
<comment type="caution">
    <text evidence="12">The sequence shown here is derived from an EMBL/GenBank/DDBJ whole genome shotgun (WGS) entry which is preliminary data.</text>
</comment>
<dbReference type="GO" id="GO:0016829">
    <property type="term" value="F:lyase activity"/>
    <property type="evidence" value="ECO:0007669"/>
    <property type="project" value="UniProtKB-KW"/>
</dbReference>
<evidence type="ECO:0000256" key="5">
    <source>
        <dbReference type="ARBA" id="ARBA00022691"/>
    </source>
</evidence>
<dbReference type="PROSITE" id="PS51918">
    <property type="entry name" value="RADICAL_SAM"/>
    <property type="match status" value="1"/>
</dbReference>
<dbReference type="PANTHER" id="PTHR30352">
    <property type="entry name" value="PYRUVATE FORMATE-LYASE-ACTIVATING ENZYME"/>
    <property type="match status" value="1"/>
</dbReference>
<dbReference type="EC" id="1.97.1.4" evidence="10"/>
<evidence type="ECO:0000259" key="11">
    <source>
        <dbReference type="PROSITE" id="PS51918"/>
    </source>
</evidence>
<dbReference type="EMBL" id="BHGK01000001">
    <property type="protein sequence ID" value="GCA66331.1"/>
    <property type="molecule type" value="Genomic_DNA"/>
</dbReference>
<comment type="function">
    <text evidence="1 10">Activation of pyruvate formate-lyase under anaerobic conditions by generation of an organic free radical, using S-adenosylmethionine and reduced flavodoxin as cosubstrates to produce 5'-deoxy-adenosine.</text>
</comment>
<dbReference type="InterPro" id="IPR007197">
    <property type="entry name" value="rSAM"/>
</dbReference>
<dbReference type="AlphaFoldDB" id="A0A391NYT3"/>
<dbReference type="SUPFAM" id="SSF102114">
    <property type="entry name" value="Radical SAM enzymes"/>
    <property type="match status" value="1"/>
</dbReference>
<dbReference type="PANTHER" id="PTHR30352:SF5">
    <property type="entry name" value="PYRUVATE FORMATE-LYASE 1-ACTIVATING ENZYME"/>
    <property type="match status" value="1"/>
</dbReference>
<comment type="subcellular location">
    <subcellularLocation>
        <location evidence="10">Cytoplasm</location>
    </subcellularLocation>
</comment>
<accession>A0A391NYT3</accession>
<keyword evidence="13" id="KW-1185">Reference proteome</keyword>
<feature type="domain" description="Radical SAM core" evidence="11">
    <location>
        <begin position="14"/>
        <end position="238"/>
    </location>
</feature>
<evidence type="ECO:0000313" key="13">
    <source>
        <dbReference type="Proteomes" id="UP000265643"/>
    </source>
</evidence>
<dbReference type="Gene3D" id="3.20.20.70">
    <property type="entry name" value="Aldolase class I"/>
    <property type="match status" value="1"/>
</dbReference>
<comment type="similarity">
    <text evidence="2 10">Belongs to the organic radical-activating enzymes family.</text>
</comment>
<dbReference type="InterPro" id="IPR013785">
    <property type="entry name" value="Aldolase_TIM"/>
</dbReference>
<dbReference type="InterPro" id="IPR034457">
    <property type="entry name" value="Organic_radical-activating"/>
</dbReference>
<dbReference type="InterPro" id="IPR012839">
    <property type="entry name" value="Organic_radical_activase"/>
</dbReference>
<keyword evidence="5 10" id="KW-0949">S-adenosyl-L-methionine</keyword>
<dbReference type="PROSITE" id="PS01087">
    <property type="entry name" value="RADICAL_ACTIVATING"/>
    <property type="match status" value="1"/>
</dbReference>
<dbReference type="SFLD" id="SFLDS00029">
    <property type="entry name" value="Radical_SAM"/>
    <property type="match status" value="1"/>
</dbReference>
<protein>
    <recommendedName>
        <fullName evidence="3 10">Pyruvate formate-lyase-activating enzyme</fullName>
        <ecNumber evidence="10">1.97.1.4</ecNumber>
    </recommendedName>
</protein>
<dbReference type="RefSeq" id="WP_279220912.1">
    <property type="nucleotide sequence ID" value="NZ_BHGK01000001.1"/>
</dbReference>
<evidence type="ECO:0000256" key="8">
    <source>
        <dbReference type="ARBA" id="ARBA00023004"/>
    </source>
</evidence>
<evidence type="ECO:0000256" key="7">
    <source>
        <dbReference type="ARBA" id="ARBA00023002"/>
    </source>
</evidence>
<evidence type="ECO:0000256" key="9">
    <source>
        <dbReference type="ARBA" id="ARBA00023014"/>
    </source>
</evidence>
<proteinExistence type="inferred from homology"/>
<evidence type="ECO:0000256" key="3">
    <source>
        <dbReference type="ARBA" id="ARBA00021356"/>
    </source>
</evidence>
<keyword evidence="6 10" id="KW-0479">Metal-binding</keyword>
<dbReference type="GO" id="GO:0051539">
    <property type="term" value="F:4 iron, 4 sulfur cluster binding"/>
    <property type="evidence" value="ECO:0007669"/>
    <property type="project" value="UniProtKB-UniRule"/>
</dbReference>
<evidence type="ECO:0000313" key="12">
    <source>
        <dbReference type="EMBL" id="GCA66331.1"/>
    </source>
</evidence>
<sequence length="246" mass="28014">MEGKIHSIESMGLVDGPGIRTVVFMQGCDLRCKFCHNPDTWAMDSSQVKRMTPGQLVEKVQRFRPYYGQEGGVTFSGGEPLLQPEFLEEGLSLLKEVGIHTCLDTAGVGMEDYDYTEILRNTDLVLLDIKQVTSEKYREMTGKSRDRFQTFQKLLEKMGTPVWIRHVMVPGLTFGEAHVKELEAYLKDIPNIQKVELLPYHVLGVHKYQKLGIHYPLENVRAVATEEVADWERRLNQSIVINQSTG</sequence>
<comment type="catalytic activity">
    <reaction evidence="10">
        <text>glycyl-[formate C-acetyltransferase] + reduced [flavodoxin] + S-adenosyl-L-methionine = glycin-2-yl radical-[formate C-acetyltransferase] + semiquinone [flavodoxin] + 5'-deoxyadenosine + L-methionine + H(+)</text>
        <dbReference type="Rhea" id="RHEA:19225"/>
        <dbReference type="Rhea" id="RHEA-COMP:10622"/>
        <dbReference type="Rhea" id="RHEA-COMP:12190"/>
        <dbReference type="Rhea" id="RHEA-COMP:12191"/>
        <dbReference type="Rhea" id="RHEA-COMP:14480"/>
        <dbReference type="ChEBI" id="CHEBI:15378"/>
        <dbReference type="ChEBI" id="CHEBI:17319"/>
        <dbReference type="ChEBI" id="CHEBI:29947"/>
        <dbReference type="ChEBI" id="CHEBI:32722"/>
        <dbReference type="ChEBI" id="CHEBI:57618"/>
        <dbReference type="ChEBI" id="CHEBI:57844"/>
        <dbReference type="ChEBI" id="CHEBI:59789"/>
        <dbReference type="ChEBI" id="CHEBI:140311"/>
        <dbReference type="EC" id="1.97.1.4"/>
    </reaction>
</comment>
<keyword evidence="4 10" id="KW-0004">4Fe-4S</keyword>
<evidence type="ECO:0000256" key="6">
    <source>
        <dbReference type="ARBA" id="ARBA00022723"/>
    </source>
</evidence>
<keyword evidence="12" id="KW-0456">Lyase</keyword>
<dbReference type="NCBIfam" id="TIGR02493">
    <property type="entry name" value="PFLA"/>
    <property type="match status" value="1"/>
</dbReference>
<organism evidence="12 13">
    <name type="scientific">Mediterraneibacter butyricigenes</name>
    <dbReference type="NCBI Taxonomy" id="2316025"/>
    <lineage>
        <taxon>Bacteria</taxon>
        <taxon>Bacillati</taxon>
        <taxon>Bacillota</taxon>
        <taxon>Clostridia</taxon>
        <taxon>Lachnospirales</taxon>
        <taxon>Lachnospiraceae</taxon>
        <taxon>Mediterraneibacter</taxon>
    </lineage>
</organism>
<dbReference type="CDD" id="cd01335">
    <property type="entry name" value="Radical_SAM"/>
    <property type="match status" value="1"/>
</dbReference>
<dbReference type="PIRSF" id="PIRSF000371">
    <property type="entry name" value="PFL_act_enz"/>
    <property type="match status" value="1"/>
</dbReference>
<dbReference type="Pfam" id="PF04055">
    <property type="entry name" value="Radical_SAM"/>
    <property type="match status" value="1"/>
</dbReference>
<dbReference type="InterPro" id="IPR012838">
    <property type="entry name" value="PFL1_activating"/>
</dbReference>
<gene>
    <name evidence="12" type="primary">act</name>
    <name evidence="12" type="ORF">KGMB01110_07670</name>
</gene>
<reference evidence="13" key="1">
    <citation type="submission" date="2018-09" db="EMBL/GenBank/DDBJ databases">
        <title>Draft Genome Sequence of Mediterraneibacter sp. KCTC 15684.</title>
        <authorList>
            <person name="Kim J.S."/>
            <person name="Han K.I."/>
            <person name="Suh M.K."/>
            <person name="Lee K.C."/>
            <person name="Eom M.K."/>
            <person name="Lee J.H."/>
            <person name="Park S.H."/>
            <person name="Kang S.W."/>
            <person name="Park J.E."/>
            <person name="Oh B.S."/>
            <person name="Yu S.Y."/>
            <person name="Choi S.H."/>
            <person name="Lee D.H."/>
            <person name="Yoon H."/>
            <person name="Kim B."/>
            <person name="Yang S.J."/>
            <person name="Lee J.S."/>
        </authorList>
    </citation>
    <scope>NUCLEOTIDE SEQUENCE [LARGE SCALE GENOMIC DNA]</scope>
    <source>
        <strain evidence="13">KCTC 15684</strain>
    </source>
</reference>
<dbReference type="SFLD" id="SFLDG01066">
    <property type="entry name" value="organic_radical-activating_enz"/>
    <property type="match status" value="1"/>
</dbReference>
<keyword evidence="8 10" id="KW-0408">Iron</keyword>
<name>A0A391NYT3_9FIRM</name>
<evidence type="ECO:0000256" key="1">
    <source>
        <dbReference type="ARBA" id="ARBA00003141"/>
    </source>
</evidence>
<evidence type="ECO:0000256" key="2">
    <source>
        <dbReference type="ARBA" id="ARBA00009777"/>
    </source>
</evidence>
<dbReference type="InterPro" id="IPR058240">
    <property type="entry name" value="rSAM_sf"/>
</dbReference>
<dbReference type="GO" id="GO:0005737">
    <property type="term" value="C:cytoplasm"/>
    <property type="evidence" value="ECO:0007669"/>
    <property type="project" value="UniProtKB-SubCell"/>
</dbReference>
<dbReference type="InterPro" id="IPR001989">
    <property type="entry name" value="Radical_activat_CS"/>
</dbReference>
<dbReference type="GO" id="GO:0046872">
    <property type="term" value="F:metal ion binding"/>
    <property type="evidence" value="ECO:0007669"/>
    <property type="project" value="UniProtKB-UniRule"/>
</dbReference>
<keyword evidence="12" id="KW-0670">Pyruvate</keyword>
<dbReference type="GO" id="GO:0043365">
    <property type="term" value="F:[formate-C-acetyltransferase]-activating enzyme activity"/>
    <property type="evidence" value="ECO:0007669"/>
    <property type="project" value="UniProtKB-UniRule"/>
</dbReference>
<keyword evidence="9 10" id="KW-0411">Iron-sulfur</keyword>
<comment type="cofactor">
    <cofactor evidence="10">
        <name>[4Fe-4S] cluster</name>
        <dbReference type="ChEBI" id="CHEBI:49883"/>
    </cofactor>
    <text evidence="10">Binds 1 [4Fe-4S] cluster. The cluster is coordinated with 3 cysteines and an exchangeable S-adenosyl-L-methionine.</text>
</comment>
<keyword evidence="10" id="KW-0963">Cytoplasm</keyword>
<evidence type="ECO:0000256" key="4">
    <source>
        <dbReference type="ARBA" id="ARBA00022485"/>
    </source>
</evidence>